<dbReference type="AlphaFoldDB" id="A0A7J6W2T9"/>
<reference evidence="2 3" key="1">
    <citation type="submission" date="2020-06" db="EMBL/GenBank/DDBJ databases">
        <title>Transcriptomic and genomic resources for Thalictrum thalictroides and T. hernandezii: Facilitating candidate gene discovery in an emerging model plant lineage.</title>
        <authorList>
            <person name="Arias T."/>
            <person name="Riano-Pachon D.M."/>
            <person name="Di Stilio V.S."/>
        </authorList>
    </citation>
    <scope>NUCLEOTIDE SEQUENCE [LARGE SCALE GENOMIC DNA]</scope>
    <source>
        <strain evidence="3">cv. WT478/WT964</strain>
        <tissue evidence="2">Leaves</tissue>
    </source>
</reference>
<feature type="region of interest" description="Disordered" evidence="1">
    <location>
        <begin position="72"/>
        <end position="92"/>
    </location>
</feature>
<gene>
    <name evidence="2" type="ORF">FRX31_018717</name>
</gene>
<protein>
    <recommendedName>
        <fullName evidence="4">Late embryogenesis abundant protein</fullName>
    </recommendedName>
</protein>
<evidence type="ECO:0000313" key="3">
    <source>
        <dbReference type="Proteomes" id="UP000554482"/>
    </source>
</evidence>
<dbReference type="PANTHER" id="PTHR35109">
    <property type="entry name" value="GLUTAMATE RACEMASE"/>
    <property type="match status" value="1"/>
</dbReference>
<proteinExistence type="predicted"/>
<accession>A0A7J6W2T9</accession>
<name>A0A7J6W2T9_THATH</name>
<comment type="caution">
    <text evidence="2">The sequence shown here is derived from an EMBL/GenBank/DDBJ whole genome shotgun (WGS) entry which is preliminary data.</text>
</comment>
<dbReference type="Proteomes" id="UP000554482">
    <property type="component" value="Unassembled WGS sequence"/>
</dbReference>
<evidence type="ECO:0008006" key="4">
    <source>
        <dbReference type="Google" id="ProtNLM"/>
    </source>
</evidence>
<evidence type="ECO:0000256" key="1">
    <source>
        <dbReference type="SAM" id="MobiDB-lite"/>
    </source>
</evidence>
<evidence type="ECO:0000313" key="2">
    <source>
        <dbReference type="EMBL" id="KAF5191696.1"/>
    </source>
</evidence>
<dbReference type="PANTHER" id="PTHR35109:SF1">
    <property type="entry name" value="GLUTAMATE RACEMASE"/>
    <property type="match status" value="1"/>
</dbReference>
<sequence>MARAVLGKGNCPQNSPSELPKLVVRADGREEVGHVGTLWIPHQRTGIYYPVGQEKVMEDIPTGAASLPKVHWASSYSENEPDEPEQEVKPSD</sequence>
<dbReference type="EMBL" id="JABWDY010022463">
    <property type="protein sequence ID" value="KAF5191696.1"/>
    <property type="molecule type" value="Genomic_DNA"/>
</dbReference>
<keyword evidence="3" id="KW-1185">Reference proteome</keyword>
<dbReference type="OrthoDB" id="1932350at2759"/>
<organism evidence="2 3">
    <name type="scientific">Thalictrum thalictroides</name>
    <name type="common">Rue-anemone</name>
    <name type="synonym">Anemone thalictroides</name>
    <dbReference type="NCBI Taxonomy" id="46969"/>
    <lineage>
        <taxon>Eukaryota</taxon>
        <taxon>Viridiplantae</taxon>
        <taxon>Streptophyta</taxon>
        <taxon>Embryophyta</taxon>
        <taxon>Tracheophyta</taxon>
        <taxon>Spermatophyta</taxon>
        <taxon>Magnoliopsida</taxon>
        <taxon>Ranunculales</taxon>
        <taxon>Ranunculaceae</taxon>
        <taxon>Thalictroideae</taxon>
        <taxon>Thalictrum</taxon>
    </lineage>
</organism>